<dbReference type="PRINTS" id="PR00455">
    <property type="entry name" value="HTHTETR"/>
</dbReference>
<dbReference type="GO" id="GO:0000976">
    <property type="term" value="F:transcription cis-regulatory region binding"/>
    <property type="evidence" value="ECO:0007669"/>
    <property type="project" value="TreeGrafter"/>
</dbReference>
<dbReference type="SUPFAM" id="SSF46689">
    <property type="entry name" value="Homeodomain-like"/>
    <property type="match status" value="1"/>
</dbReference>
<dbReference type="PANTHER" id="PTHR30055">
    <property type="entry name" value="HTH-TYPE TRANSCRIPTIONAL REGULATOR RUTR"/>
    <property type="match status" value="1"/>
</dbReference>
<dbReference type="PANTHER" id="PTHR30055:SF234">
    <property type="entry name" value="HTH-TYPE TRANSCRIPTIONAL REGULATOR BETI"/>
    <property type="match status" value="1"/>
</dbReference>
<dbReference type="InterPro" id="IPR009057">
    <property type="entry name" value="Homeodomain-like_sf"/>
</dbReference>
<evidence type="ECO:0000256" key="4">
    <source>
        <dbReference type="PROSITE-ProRule" id="PRU00335"/>
    </source>
</evidence>
<evidence type="ECO:0000256" key="2">
    <source>
        <dbReference type="ARBA" id="ARBA00023125"/>
    </source>
</evidence>
<sequence>MPHGTKTPGRSSKRARQQERAERILDSTAELILRWGYGKVTIDDIARQAGIGKGTIYLHWKTREDLFEALLLRESALMMKQLIQFIQQEQDGILLHRLIQFFFKLTERHPLIKALFTGDREMLGHLASANSPDNFLRFQRLLFAREYISILRARGLLLRDMQIADQIYAILATISGFFLVNLSLRDADLPDIGEKSQTLAQTIHNAFGPHHTPSATALQEALQSALPSFEQLYAELQSRLEQKGGTESAQL</sequence>
<evidence type="ECO:0000256" key="1">
    <source>
        <dbReference type="ARBA" id="ARBA00023015"/>
    </source>
</evidence>
<dbReference type="Gene3D" id="1.10.357.10">
    <property type="entry name" value="Tetracycline Repressor, domain 2"/>
    <property type="match status" value="1"/>
</dbReference>
<dbReference type="OrthoDB" id="153047at2"/>
<organism evidence="6 7">
    <name type="scientific">Ktedonosporobacter rubrisoli</name>
    <dbReference type="NCBI Taxonomy" id="2509675"/>
    <lineage>
        <taxon>Bacteria</taxon>
        <taxon>Bacillati</taxon>
        <taxon>Chloroflexota</taxon>
        <taxon>Ktedonobacteria</taxon>
        <taxon>Ktedonobacterales</taxon>
        <taxon>Ktedonosporobacteraceae</taxon>
        <taxon>Ktedonosporobacter</taxon>
    </lineage>
</organism>
<name>A0A4P6JI53_KTERU</name>
<keyword evidence="3" id="KW-0804">Transcription</keyword>
<proteinExistence type="predicted"/>
<protein>
    <submittedName>
        <fullName evidence="6">TetR/AcrR family transcriptional regulator</fullName>
    </submittedName>
</protein>
<dbReference type="InterPro" id="IPR001647">
    <property type="entry name" value="HTH_TetR"/>
</dbReference>
<feature type="domain" description="HTH tetR-type" evidence="5">
    <location>
        <begin position="18"/>
        <end position="78"/>
    </location>
</feature>
<dbReference type="GO" id="GO:0003700">
    <property type="term" value="F:DNA-binding transcription factor activity"/>
    <property type="evidence" value="ECO:0007669"/>
    <property type="project" value="TreeGrafter"/>
</dbReference>
<dbReference type="EMBL" id="CP035758">
    <property type="protein sequence ID" value="QBD74727.1"/>
    <property type="molecule type" value="Genomic_DNA"/>
</dbReference>
<keyword evidence="7" id="KW-1185">Reference proteome</keyword>
<evidence type="ECO:0000313" key="7">
    <source>
        <dbReference type="Proteomes" id="UP000290365"/>
    </source>
</evidence>
<dbReference type="KEGG" id="kbs:EPA93_01460"/>
<accession>A0A4P6JI53</accession>
<keyword evidence="2 4" id="KW-0238">DNA-binding</keyword>
<dbReference type="InterPro" id="IPR050109">
    <property type="entry name" value="HTH-type_TetR-like_transc_reg"/>
</dbReference>
<dbReference type="Pfam" id="PF00440">
    <property type="entry name" value="TetR_N"/>
    <property type="match status" value="1"/>
</dbReference>
<evidence type="ECO:0000256" key="3">
    <source>
        <dbReference type="ARBA" id="ARBA00023163"/>
    </source>
</evidence>
<dbReference type="AlphaFoldDB" id="A0A4P6JI53"/>
<dbReference type="Proteomes" id="UP000290365">
    <property type="component" value="Chromosome"/>
</dbReference>
<keyword evidence="1" id="KW-0805">Transcription regulation</keyword>
<evidence type="ECO:0000259" key="5">
    <source>
        <dbReference type="PROSITE" id="PS50977"/>
    </source>
</evidence>
<evidence type="ECO:0000313" key="6">
    <source>
        <dbReference type="EMBL" id="QBD74727.1"/>
    </source>
</evidence>
<reference evidence="6 7" key="1">
    <citation type="submission" date="2019-01" db="EMBL/GenBank/DDBJ databases">
        <title>Ktedonosporobacter rubrisoli SCAWS-G2.</title>
        <authorList>
            <person name="Huang Y."/>
            <person name="Yan B."/>
        </authorList>
    </citation>
    <scope>NUCLEOTIDE SEQUENCE [LARGE SCALE GENOMIC DNA]</scope>
    <source>
        <strain evidence="6 7">SCAWS-G2</strain>
    </source>
</reference>
<dbReference type="RefSeq" id="WP_129885326.1">
    <property type="nucleotide sequence ID" value="NZ_CP035758.1"/>
</dbReference>
<dbReference type="PROSITE" id="PS50977">
    <property type="entry name" value="HTH_TETR_2"/>
    <property type="match status" value="1"/>
</dbReference>
<gene>
    <name evidence="6" type="ORF">EPA93_01460</name>
</gene>
<feature type="DNA-binding region" description="H-T-H motif" evidence="4">
    <location>
        <begin position="41"/>
        <end position="60"/>
    </location>
</feature>